<feature type="transmembrane region" description="Helical" evidence="6">
    <location>
        <begin position="308"/>
        <end position="333"/>
    </location>
</feature>
<feature type="transmembrane region" description="Helical" evidence="6">
    <location>
        <begin position="417"/>
        <end position="436"/>
    </location>
</feature>
<evidence type="ECO:0000313" key="9">
    <source>
        <dbReference type="Proteomes" id="UP000235786"/>
    </source>
</evidence>
<evidence type="ECO:0000256" key="1">
    <source>
        <dbReference type="ARBA" id="ARBA00004141"/>
    </source>
</evidence>
<dbReference type="Pfam" id="PF07690">
    <property type="entry name" value="MFS_1"/>
    <property type="match status" value="1"/>
</dbReference>
<dbReference type="PROSITE" id="PS50850">
    <property type="entry name" value="MFS"/>
    <property type="match status" value="1"/>
</dbReference>
<dbReference type="InterPro" id="IPR036259">
    <property type="entry name" value="MFS_trans_sf"/>
</dbReference>
<feature type="transmembrane region" description="Helical" evidence="6">
    <location>
        <begin position="249"/>
        <end position="269"/>
    </location>
</feature>
<feature type="transmembrane region" description="Helical" evidence="6">
    <location>
        <begin position="275"/>
        <end position="296"/>
    </location>
</feature>
<feature type="transmembrane region" description="Helical" evidence="6">
    <location>
        <begin position="182"/>
        <end position="202"/>
    </location>
</feature>
<keyword evidence="2 6" id="KW-0812">Transmembrane</keyword>
<dbReference type="InterPro" id="IPR011701">
    <property type="entry name" value="MFS"/>
</dbReference>
<name>A0A2J6QXS6_HYAVF</name>
<reference evidence="8 9" key="1">
    <citation type="submission" date="2016-04" db="EMBL/GenBank/DDBJ databases">
        <title>A degradative enzymes factory behind the ericoid mycorrhizal symbiosis.</title>
        <authorList>
            <consortium name="DOE Joint Genome Institute"/>
            <person name="Martino E."/>
            <person name="Morin E."/>
            <person name="Grelet G."/>
            <person name="Kuo A."/>
            <person name="Kohler A."/>
            <person name="Daghino S."/>
            <person name="Barry K."/>
            <person name="Choi C."/>
            <person name="Cichocki N."/>
            <person name="Clum A."/>
            <person name="Copeland A."/>
            <person name="Hainaut M."/>
            <person name="Haridas S."/>
            <person name="Labutti K."/>
            <person name="Lindquist E."/>
            <person name="Lipzen A."/>
            <person name="Khouja H.-R."/>
            <person name="Murat C."/>
            <person name="Ohm R."/>
            <person name="Olson A."/>
            <person name="Spatafora J."/>
            <person name="Veneault-Fourrey C."/>
            <person name="Henrissat B."/>
            <person name="Grigoriev I."/>
            <person name="Martin F."/>
            <person name="Perotto S."/>
        </authorList>
    </citation>
    <scope>NUCLEOTIDE SEQUENCE [LARGE SCALE GENOMIC DNA]</scope>
    <source>
        <strain evidence="8 9">F</strain>
    </source>
</reference>
<dbReference type="Proteomes" id="UP000235786">
    <property type="component" value="Unassembled WGS sequence"/>
</dbReference>
<dbReference type="InterPro" id="IPR020846">
    <property type="entry name" value="MFS_dom"/>
</dbReference>
<keyword evidence="9" id="KW-1185">Reference proteome</keyword>
<feature type="transmembrane region" description="Helical" evidence="6">
    <location>
        <begin position="456"/>
        <end position="475"/>
    </location>
</feature>
<evidence type="ECO:0000256" key="4">
    <source>
        <dbReference type="ARBA" id="ARBA00023136"/>
    </source>
</evidence>
<dbReference type="CDD" id="cd17323">
    <property type="entry name" value="MFS_Tpo1_MDR_like"/>
    <property type="match status" value="1"/>
</dbReference>
<dbReference type="PANTHER" id="PTHR23502:SF23">
    <property type="entry name" value="FLUCONAZOLE RESISTANCE PROTEIN 1"/>
    <property type="match status" value="1"/>
</dbReference>
<feature type="transmembrane region" description="Helical" evidence="6">
    <location>
        <begin position="591"/>
        <end position="612"/>
    </location>
</feature>
<keyword evidence="4 6" id="KW-0472">Membrane</keyword>
<gene>
    <name evidence="8" type="ORF">L207DRAFT_442701</name>
</gene>
<organism evidence="8 9">
    <name type="scientific">Hyaloscypha variabilis (strain UAMH 11265 / GT02V1 / F)</name>
    <name type="common">Meliniomyces variabilis</name>
    <dbReference type="NCBI Taxonomy" id="1149755"/>
    <lineage>
        <taxon>Eukaryota</taxon>
        <taxon>Fungi</taxon>
        <taxon>Dikarya</taxon>
        <taxon>Ascomycota</taxon>
        <taxon>Pezizomycotina</taxon>
        <taxon>Leotiomycetes</taxon>
        <taxon>Helotiales</taxon>
        <taxon>Hyaloscyphaceae</taxon>
        <taxon>Hyaloscypha</taxon>
        <taxon>Hyaloscypha variabilis</taxon>
    </lineage>
</organism>
<keyword evidence="3 6" id="KW-1133">Transmembrane helix</keyword>
<evidence type="ECO:0000259" key="7">
    <source>
        <dbReference type="PROSITE" id="PS50850"/>
    </source>
</evidence>
<feature type="transmembrane region" description="Helical" evidence="6">
    <location>
        <begin position="496"/>
        <end position="516"/>
    </location>
</feature>
<comment type="subcellular location">
    <subcellularLocation>
        <location evidence="1">Membrane</location>
        <topology evidence="1">Multi-pass membrane protein</topology>
    </subcellularLocation>
</comment>
<protein>
    <submittedName>
        <fullName evidence="8">Multidrug transporter</fullName>
    </submittedName>
</protein>
<evidence type="ECO:0000256" key="5">
    <source>
        <dbReference type="SAM" id="MobiDB-lite"/>
    </source>
</evidence>
<feature type="transmembrane region" description="Helical" evidence="6">
    <location>
        <begin position="339"/>
        <end position="357"/>
    </location>
</feature>
<accession>A0A2J6QXS6</accession>
<feature type="transmembrane region" description="Helical" evidence="6">
    <location>
        <begin position="522"/>
        <end position="549"/>
    </location>
</feature>
<dbReference type="SUPFAM" id="SSF103473">
    <property type="entry name" value="MFS general substrate transporter"/>
    <property type="match status" value="1"/>
</dbReference>
<evidence type="ECO:0000313" key="8">
    <source>
        <dbReference type="EMBL" id="PMD31050.1"/>
    </source>
</evidence>
<proteinExistence type="predicted"/>
<sequence>MSDLIREAAIGQIIRFVTKNKYLQYPEEKAEFVIPNVYANPDVLLNPKTIPEEDPTTDTPSRTPAQTPGKDLPDPVESLDSTTMNSNTDLEKAETQFEGIRPAPAGPRGYPNTLGIRRTKTREETLPFTDERMEVERVATIERAASTPIVPAVTNQGDILVDWYTTDDPSNPQNWGLRKKNFVTFILCLYTFVVYSGSAIFTPSYAGVITRFKVSVPVVSLGLSLYVLGYGIGPLLFSPLSEIARFGRNPTYVVTYGLFVILCLPTALVDNIGGLLFLRFLLGFFGSPCLATAPATMQDMYSFIKFPYGLAVWTSFSFCGPAVGPVLAGYAVPVLGWRWSIWEMLIMAGPSFILMFLSMPETSADAILLRRAQRLRALTGDSRLKSASEIKATNILFSAVVWDALIKPIQITVLDPAVLFVNVYTSFVYATYYSFFEAFPIVYSEIYHMNLGEVSTTFLCILVACIIGVTVYVSYLHWYLEPSIMRRGGIGAQESLLKPALMAVFLPTAGLFIFGWTSRESIHWIVSVIGITMYAAGVFVVFQCIFVYVPTSYPQYAASLFAGNDFCRSALACGSIMFARPLYLNLGIGRGVSVLAGCSTLGIIGMWALFYWGDKMRARSRFTVKEVETQ</sequence>
<evidence type="ECO:0000256" key="3">
    <source>
        <dbReference type="ARBA" id="ARBA00022989"/>
    </source>
</evidence>
<dbReference type="Gene3D" id="1.20.1250.20">
    <property type="entry name" value="MFS general substrate transporter like domains"/>
    <property type="match status" value="1"/>
</dbReference>
<evidence type="ECO:0000256" key="2">
    <source>
        <dbReference type="ARBA" id="ARBA00022692"/>
    </source>
</evidence>
<dbReference type="PANTHER" id="PTHR23502">
    <property type="entry name" value="MAJOR FACILITATOR SUPERFAMILY"/>
    <property type="match status" value="1"/>
</dbReference>
<dbReference type="EMBL" id="KZ613964">
    <property type="protein sequence ID" value="PMD31050.1"/>
    <property type="molecule type" value="Genomic_DNA"/>
</dbReference>
<feature type="region of interest" description="Disordered" evidence="5">
    <location>
        <begin position="45"/>
        <end position="84"/>
    </location>
</feature>
<evidence type="ECO:0000256" key="6">
    <source>
        <dbReference type="SAM" id="Phobius"/>
    </source>
</evidence>
<feature type="domain" description="Major facilitator superfamily (MFS) profile" evidence="7">
    <location>
        <begin position="183"/>
        <end position="630"/>
    </location>
</feature>
<dbReference type="GO" id="GO:0005886">
    <property type="term" value="C:plasma membrane"/>
    <property type="evidence" value="ECO:0007669"/>
    <property type="project" value="TreeGrafter"/>
</dbReference>
<dbReference type="AlphaFoldDB" id="A0A2J6QXS6"/>
<dbReference type="GO" id="GO:0015244">
    <property type="term" value="F:fluconazole transmembrane transporter activity"/>
    <property type="evidence" value="ECO:0007669"/>
    <property type="project" value="TreeGrafter"/>
</dbReference>
<feature type="transmembrane region" description="Helical" evidence="6">
    <location>
        <begin position="214"/>
        <end position="237"/>
    </location>
</feature>
<dbReference type="OrthoDB" id="3357846at2759"/>
<dbReference type="GO" id="GO:1990961">
    <property type="term" value="P:xenobiotic detoxification by transmembrane export across the plasma membrane"/>
    <property type="evidence" value="ECO:0007669"/>
    <property type="project" value="TreeGrafter"/>
</dbReference>
<dbReference type="STRING" id="1149755.A0A2J6QXS6"/>